<feature type="transmembrane region" description="Helical" evidence="5">
    <location>
        <begin position="183"/>
        <end position="204"/>
    </location>
</feature>
<dbReference type="Pfam" id="PF03151">
    <property type="entry name" value="TPT"/>
    <property type="match status" value="1"/>
</dbReference>
<feature type="transmembrane region" description="Helical" evidence="5">
    <location>
        <begin position="92"/>
        <end position="110"/>
    </location>
</feature>
<dbReference type="PANTHER" id="PTHR11132">
    <property type="entry name" value="SOLUTE CARRIER FAMILY 35"/>
    <property type="match status" value="1"/>
</dbReference>
<dbReference type="InterPro" id="IPR004853">
    <property type="entry name" value="Sugar_P_trans_dom"/>
</dbReference>
<feature type="transmembrane region" description="Helical" evidence="5">
    <location>
        <begin position="21"/>
        <end position="38"/>
    </location>
</feature>
<organism evidence="7 8">
    <name type="scientific">Citrus clementina</name>
    <name type="common">Clementine</name>
    <name type="synonym">Citrus deliciosa x Citrus sinensis</name>
    <dbReference type="NCBI Taxonomy" id="85681"/>
    <lineage>
        <taxon>Eukaryota</taxon>
        <taxon>Viridiplantae</taxon>
        <taxon>Streptophyta</taxon>
        <taxon>Embryophyta</taxon>
        <taxon>Tracheophyta</taxon>
        <taxon>Spermatophyta</taxon>
        <taxon>Magnoliopsida</taxon>
        <taxon>eudicotyledons</taxon>
        <taxon>Gunneridae</taxon>
        <taxon>Pentapetalae</taxon>
        <taxon>rosids</taxon>
        <taxon>malvids</taxon>
        <taxon>Sapindales</taxon>
        <taxon>Rutaceae</taxon>
        <taxon>Aurantioideae</taxon>
        <taxon>Citrus</taxon>
    </lineage>
</organism>
<evidence type="ECO:0000256" key="2">
    <source>
        <dbReference type="ARBA" id="ARBA00022692"/>
    </source>
</evidence>
<keyword evidence="8" id="KW-1185">Reference proteome</keyword>
<feature type="domain" description="Sugar phosphate transporter" evidence="6">
    <location>
        <begin position="32"/>
        <end position="227"/>
    </location>
</feature>
<proteinExistence type="predicted"/>
<dbReference type="EMBL" id="KI536799">
    <property type="protein sequence ID" value="ESR44722.1"/>
    <property type="molecule type" value="Genomic_DNA"/>
</dbReference>
<sequence>MKKQLLLPEALSRLKTILSQKQFLKIFALSAIFCFSVVCGNTSLRYAIGAATPFFNAISTFLLTCKKESAEVYCALMPVVLVIVLASNREPLFYLLGFLVCIGSTTRRASKSAIQQILLTSKAEKINFMNLLVYMAPMAVSIFLPFTLYIEGIFIVYLLLGNATIAYLVNLTKFLVKKHTCALTLQVLGNAKAALAAVVLVLIFKNPMTVMGITEFAVTTMIAVLYSKVKKRIKISTIDDDK</sequence>
<feature type="non-terminal residue" evidence="7">
    <location>
        <position position="242"/>
    </location>
</feature>
<feature type="transmembrane region" description="Helical" evidence="5">
    <location>
        <begin position="154"/>
        <end position="176"/>
    </location>
</feature>
<evidence type="ECO:0000256" key="3">
    <source>
        <dbReference type="ARBA" id="ARBA00022989"/>
    </source>
</evidence>
<dbReference type="InParanoid" id="V4SVD6"/>
<dbReference type="Gramene" id="ESR44722">
    <property type="protein sequence ID" value="ESR44722"/>
    <property type="gene ID" value="CICLE_v10003920mg"/>
</dbReference>
<protein>
    <recommendedName>
        <fullName evidence="6">Sugar phosphate transporter domain-containing protein</fullName>
    </recommendedName>
</protein>
<reference evidence="7 8" key="1">
    <citation type="submission" date="2013-10" db="EMBL/GenBank/DDBJ databases">
        <authorList>
            <consortium name="International Citrus Genome Consortium"/>
            <person name="Jenkins J."/>
            <person name="Schmutz J."/>
            <person name="Prochnik S."/>
            <person name="Rokhsar D."/>
            <person name="Gmitter F."/>
            <person name="Ollitrault P."/>
            <person name="Machado M."/>
            <person name="Talon M."/>
            <person name="Wincker P."/>
            <person name="Jaillon O."/>
            <person name="Morgante M."/>
        </authorList>
    </citation>
    <scope>NUCLEOTIDE SEQUENCE</scope>
    <source>
        <strain evidence="8">cv. Clemenules</strain>
    </source>
</reference>
<feature type="transmembrane region" description="Helical" evidence="5">
    <location>
        <begin position="210"/>
        <end position="227"/>
    </location>
</feature>
<evidence type="ECO:0000256" key="5">
    <source>
        <dbReference type="SAM" id="Phobius"/>
    </source>
</evidence>
<evidence type="ECO:0000256" key="1">
    <source>
        <dbReference type="ARBA" id="ARBA00004141"/>
    </source>
</evidence>
<keyword evidence="2 5" id="KW-0812">Transmembrane</keyword>
<dbReference type="eggNOG" id="KOG1441">
    <property type="taxonomic scope" value="Eukaryota"/>
</dbReference>
<evidence type="ECO:0000256" key="4">
    <source>
        <dbReference type="ARBA" id="ARBA00023136"/>
    </source>
</evidence>
<dbReference type="KEGG" id="cic:CICLE_v10003920mg"/>
<evidence type="ECO:0000259" key="6">
    <source>
        <dbReference type="Pfam" id="PF03151"/>
    </source>
</evidence>
<name>V4SVD6_CITCL</name>
<dbReference type="InterPro" id="IPR050186">
    <property type="entry name" value="TPT_transporter"/>
</dbReference>
<feature type="transmembrane region" description="Helical" evidence="5">
    <location>
        <begin position="131"/>
        <end position="148"/>
    </location>
</feature>
<dbReference type="GO" id="GO:0016020">
    <property type="term" value="C:membrane"/>
    <property type="evidence" value="ECO:0007669"/>
    <property type="project" value="UniProtKB-SubCell"/>
</dbReference>
<keyword evidence="3 5" id="KW-1133">Transmembrane helix</keyword>
<dbReference type="Proteomes" id="UP000030687">
    <property type="component" value="Unassembled WGS sequence"/>
</dbReference>
<evidence type="ECO:0000313" key="8">
    <source>
        <dbReference type="Proteomes" id="UP000030687"/>
    </source>
</evidence>
<dbReference type="AlphaFoldDB" id="V4SVD6"/>
<accession>V4SVD6</accession>
<gene>
    <name evidence="7" type="ORF">CICLE_v10003920mg</name>
</gene>
<keyword evidence="4 5" id="KW-0472">Membrane</keyword>
<evidence type="ECO:0000313" key="7">
    <source>
        <dbReference type="EMBL" id="ESR44722.1"/>
    </source>
</evidence>
<comment type="subcellular location">
    <subcellularLocation>
        <location evidence="1">Membrane</location>
        <topology evidence="1">Multi-pass membrane protein</topology>
    </subcellularLocation>
</comment>
<feature type="transmembrane region" description="Helical" evidence="5">
    <location>
        <begin position="70"/>
        <end position="86"/>
    </location>
</feature>